<evidence type="ECO:0000313" key="3">
    <source>
        <dbReference type="Proteomes" id="UP000305539"/>
    </source>
</evidence>
<gene>
    <name evidence="2" type="ORF">FAZ69_00080</name>
</gene>
<reference evidence="2 3" key="1">
    <citation type="submission" date="2019-04" db="EMBL/GenBank/DDBJ databases">
        <title>Trinickia sp. 7GSK02, isolated from subtropical forest soil.</title>
        <authorList>
            <person name="Gao Z.-H."/>
            <person name="Qiu L.-H."/>
        </authorList>
    </citation>
    <scope>NUCLEOTIDE SEQUENCE [LARGE SCALE GENOMIC DNA]</scope>
    <source>
        <strain evidence="2 3">7GSK02</strain>
    </source>
</reference>
<evidence type="ECO:0000313" key="2">
    <source>
        <dbReference type="EMBL" id="TKC92149.1"/>
    </source>
</evidence>
<evidence type="ECO:0000256" key="1">
    <source>
        <dbReference type="SAM" id="MobiDB-lite"/>
    </source>
</evidence>
<comment type="caution">
    <text evidence="2">The sequence shown here is derived from an EMBL/GenBank/DDBJ whole genome shotgun (WGS) entry which is preliminary data.</text>
</comment>
<sequence>MTNPWSGRFPATLPGVTARGRRAGTTDDQRFVIVLRVIDLMTVMANALARAVLPWKFAIEEILEICAIATIYTKTRVWRPSRNVTFA</sequence>
<keyword evidence="3" id="KW-1185">Reference proteome</keyword>
<dbReference type="Proteomes" id="UP000305539">
    <property type="component" value="Unassembled WGS sequence"/>
</dbReference>
<dbReference type="EMBL" id="SWJE01000001">
    <property type="protein sequence ID" value="TKC92149.1"/>
    <property type="molecule type" value="Genomic_DNA"/>
</dbReference>
<organism evidence="2 3">
    <name type="scientific">Trinickia terrae</name>
    <dbReference type="NCBI Taxonomy" id="2571161"/>
    <lineage>
        <taxon>Bacteria</taxon>
        <taxon>Pseudomonadati</taxon>
        <taxon>Pseudomonadota</taxon>
        <taxon>Betaproteobacteria</taxon>
        <taxon>Burkholderiales</taxon>
        <taxon>Burkholderiaceae</taxon>
        <taxon>Trinickia</taxon>
    </lineage>
</organism>
<protein>
    <submittedName>
        <fullName evidence="2">Uncharacterized protein</fullName>
    </submittedName>
</protein>
<feature type="region of interest" description="Disordered" evidence="1">
    <location>
        <begin position="1"/>
        <end position="21"/>
    </location>
</feature>
<name>A0A4U1IEL9_9BURK</name>
<proteinExistence type="predicted"/>
<accession>A0A4U1IEL9</accession>
<dbReference type="AlphaFoldDB" id="A0A4U1IEL9"/>
<dbReference type="RefSeq" id="WP_136891930.1">
    <property type="nucleotide sequence ID" value="NZ_SWJE01000001.1"/>
</dbReference>